<organism evidence="3 4">
    <name type="scientific">Arachidicoccus ginsenosidivorans</name>
    <dbReference type="NCBI Taxonomy" id="496057"/>
    <lineage>
        <taxon>Bacteria</taxon>
        <taxon>Pseudomonadati</taxon>
        <taxon>Bacteroidota</taxon>
        <taxon>Chitinophagia</taxon>
        <taxon>Chitinophagales</taxon>
        <taxon>Chitinophagaceae</taxon>
        <taxon>Arachidicoccus</taxon>
    </lineage>
</organism>
<accession>A0A5B8VN36</accession>
<evidence type="ECO:0000313" key="4">
    <source>
        <dbReference type="Proteomes" id="UP000321291"/>
    </source>
</evidence>
<dbReference type="Pfam" id="PF07495">
    <property type="entry name" value="Y_Y_Y"/>
    <property type="match status" value="1"/>
</dbReference>
<dbReference type="Gene3D" id="2.60.40.10">
    <property type="entry name" value="Immunoglobulins"/>
    <property type="match status" value="1"/>
</dbReference>
<dbReference type="InterPro" id="IPR011110">
    <property type="entry name" value="Reg_prop"/>
</dbReference>
<evidence type="ECO:0000256" key="1">
    <source>
        <dbReference type="ARBA" id="ARBA00022553"/>
    </source>
</evidence>
<name>A0A5B8VN36_9BACT</name>
<dbReference type="SUPFAM" id="SSF63829">
    <property type="entry name" value="Calcium-dependent phosphotriesterase"/>
    <property type="match status" value="2"/>
</dbReference>
<reference evidence="3 4" key="1">
    <citation type="journal article" date="2017" name="Int. J. Syst. Evol. Microbiol.">
        <title>Arachidicoccus ginsenosidivorans sp. nov., with ginsenoside-converting activity isolated from ginseng cultivating soil.</title>
        <authorList>
            <person name="Siddiqi M.Z."/>
            <person name="Aslam Z."/>
            <person name="Im W.T."/>
        </authorList>
    </citation>
    <scope>NUCLEOTIDE SEQUENCE [LARGE SCALE GENOMIC DNA]</scope>
    <source>
        <strain evidence="3 4">Gsoil 809</strain>
    </source>
</reference>
<dbReference type="PANTHER" id="PTHR43547:SF2">
    <property type="entry name" value="HYBRID SIGNAL TRANSDUCTION HISTIDINE KINASE C"/>
    <property type="match status" value="1"/>
</dbReference>
<feature type="domain" description="Two component regulator three Y" evidence="2">
    <location>
        <begin position="717"/>
        <end position="780"/>
    </location>
</feature>
<evidence type="ECO:0000259" key="2">
    <source>
        <dbReference type="Pfam" id="PF07495"/>
    </source>
</evidence>
<dbReference type="EMBL" id="CP042434">
    <property type="protein sequence ID" value="QEC72036.1"/>
    <property type="molecule type" value="Genomic_DNA"/>
</dbReference>
<dbReference type="Proteomes" id="UP000321291">
    <property type="component" value="Chromosome"/>
</dbReference>
<keyword evidence="1" id="KW-0597">Phosphoprotein</keyword>
<gene>
    <name evidence="3" type="ORF">FSB73_10525</name>
</gene>
<dbReference type="InterPro" id="IPR013783">
    <property type="entry name" value="Ig-like_fold"/>
</dbReference>
<dbReference type="InterPro" id="IPR011123">
    <property type="entry name" value="Y_Y_Y"/>
</dbReference>
<keyword evidence="4" id="KW-1185">Reference proteome</keyword>
<proteinExistence type="predicted"/>
<dbReference type="AlphaFoldDB" id="A0A5B8VN36"/>
<dbReference type="KEGG" id="agi:FSB73_10525"/>
<dbReference type="Pfam" id="PF07494">
    <property type="entry name" value="Reg_prop"/>
    <property type="match status" value="7"/>
</dbReference>
<dbReference type="PANTHER" id="PTHR43547">
    <property type="entry name" value="TWO-COMPONENT HISTIDINE KINASE"/>
    <property type="match status" value="1"/>
</dbReference>
<evidence type="ECO:0000313" key="3">
    <source>
        <dbReference type="EMBL" id="QEC72036.1"/>
    </source>
</evidence>
<dbReference type="InterPro" id="IPR015943">
    <property type="entry name" value="WD40/YVTN_repeat-like_dom_sf"/>
</dbReference>
<protein>
    <recommendedName>
        <fullName evidence="2">Two component regulator three Y domain-containing protein</fullName>
    </recommendedName>
</protein>
<dbReference type="FunFam" id="2.60.40.10:FF:000791">
    <property type="entry name" value="Two-component system sensor histidine kinase/response regulator"/>
    <property type="match status" value="1"/>
</dbReference>
<dbReference type="Gene3D" id="2.130.10.10">
    <property type="entry name" value="YVTN repeat-like/Quinoprotein amine dehydrogenase"/>
    <property type="match status" value="2"/>
</dbReference>
<sequence>MLKLAMLITDKYVLSMKFLVLLLLSMLYFVAANHGQSVQFRKLTSNQGLSHNTVYAISQDEKGQMWFATREGLNRYDSYQIKNYYIKDSLPGVSPDKIAAILCKKDSIYIATEDGLYIYDQKTDQIARSQALLARLSVLCLFKSAANVYVGTTNGLFKLAGNTSRLISPKNSAVRAMEQLSPDRFLISIGNKLEIIDKEGKVWKTFDAHTFAPLAVGNFDVFNMYKDGRGFIWLCTNHGLYYFDNDRQAFVRLHFSHAESREVNTVRAITSTDKDLLYIGTENGLYTYQLSTGKSENYGQSFDNSPKKLNDKAVYSAFLAKDGSIWLGTYFGGINYIPSNTYAFERIMAQDNGKGLSGKAVSQMMEDSNRNIWIGTEDGGITIYNPLKDSYSYINKTTSPFYLSINNVHAIHADGYGNIWVGTFLGGLHKFDLKTQQTTIYTNKPGDTNSLSSDNVYAIYRDSRGTLWIGNQAGVNIFNYQTGNFSRFRPEVFGNKFIYDITEDKNGDIWFCTRFAGIYRYNPIGGSFNHYSADGPNPVLTSNQVISLYQDSKQDLWFGSLGGGVMLFDFKSDTFKSFTTADGLPNNNVYGILEDGAGYMWLTTNRGLSKYDPATAHFTNYNNKYGLPSNQFNFKSYLKSSEGSLYFGSINGLCFFHPEKIAAKHPLVPLIFTDFQLFNKTVIPSAHSVLPKQIDYTHHIKLSYNQNVFTINYAAIDYANPGSTNYAYYLKGFEDRWNYVSGKNSITYTNLSPGNYTFYVMALTADGAPQSVQRSIEITVMPLFTRPS</sequence>
<dbReference type="GO" id="GO:0000155">
    <property type="term" value="F:phosphorelay sensor kinase activity"/>
    <property type="evidence" value="ECO:0007669"/>
    <property type="project" value="TreeGrafter"/>
</dbReference>
<dbReference type="SUPFAM" id="SSF69322">
    <property type="entry name" value="Tricorn protease domain 2"/>
    <property type="match status" value="1"/>
</dbReference>